<dbReference type="Pfam" id="PF21534">
    <property type="entry name" value="Rost"/>
    <property type="match status" value="1"/>
</dbReference>
<feature type="transmembrane region" description="Helical" evidence="1">
    <location>
        <begin position="268"/>
        <end position="284"/>
    </location>
</feature>
<dbReference type="Proteomes" id="UP001165740">
    <property type="component" value="Chromosome 4"/>
</dbReference>
<accession>A0A9W3A6C3</accession>
<feature type="transmembrane region" description="Helical" evidence="1">
    <location>
        <begin position="333"/>
        <end position="357"/>
    </location>
</feature>
<feature type="transmembrane region" description="Helical" evidence="1">
    <location>
        <begin position="224"/>
        <end position="248"/>
    </location>
</feature>
<keyword evidence="1" id="KW-0472">Membrane</keyword>
<evidence type="ECO:0000256" key="1">
    <source>
        <dbReference type="SAM" id="Phobius"/>
    </source>
</evidence>
<feature type="transmembrane region" description="Helical" evidence="1">
    <location>
        <begin position="33"/>
        <end position="55"/>
    </location>
</feature>
<dbReference type="AlphaFoldDB" id="A0A9W3A6C3"/>
<keyword evidence="2" id="KW-1185">Reference proteome</keyword>
<reference evidence="3" key="1">
    <citation type="submission" date="2025-08" db="UniProtKB">
        <authorList>
            <consortium name="RefSeq"/>
        </authorList>
    </citation>
    <scope>IDENTIFICATION</scope>
</reference>
<gene>
    <name evidence="3" type="primary">LOC106055996</name>
</gene>
<dbReference type="OrthoDB" id="419711at2759"/>
<dbReference type="InterPro" id="IPR049352">
    <property type="entry name" value="Rost"/>
</dbReference>
<protein>
    <submittedName>
        <fullName evidence="3">Uncharacterized protein LOC106055996</fullName>
    </submittedName>
</protein>
<dbReference type="PANTHER" id="PTHR12242">
    <property type="entry name" value="OS02G0130600 PROTEIN-RELATED"/>
    <property type="match status" value="1"/>
</dbReference>
<evidence type="ECO:0000313" key="2">
    <source>
        <dbReference type="Proteomes" id="UP001165740"/>
    </source>
</evidence>
<evidence type="ECO:0000313" key="3">
    <source>
        <dbReference type="RefSeq" id="XP_055882744.1"/>
    </source>
</evidence>
<dbReference type="RefSeq" id="XP_055882744.1">
    <property type="nucleotide sequence ID" value="XM_056026769.1"/>
</dbReference>
<keyword evidence="1" id="KW-0812">Transmembrane</keyword>
<organism evidence="2 3">
    <name type="scientific">Biomphalaria glabrata</name>
    <name type="common">Bloodfluke planorb</name>
    <name type="synonym">Freshwater snail</name>
    <dbReference type="NCBI Taxonomy" id="6526"/>
    <lineage>
        <taxon>Eukaryota</taxon>
        <taxon>Metazoa</taxon>
        <taxon>Spiralia</taxon>
        <taxon>Lophotrochozoa</taxon>
        <taxon>Mollusca</taxon>
        <taxon>Gastropoda</taxon>
        <taxon>Heterobranchia</taxon>
        <taxon>Euthyneura</taxon>
        <taxon>Panpulmonata</taxon>
        <taxon>Hygrophila</taxon>
        <taxon>Lymnaeoidea</taxon>
        <taxon>Planorbidae</taxon>
        <taxon>Biomphalaria</taxon>
    </lineage>
</organism>
<feature type="transmembrane region" description="Helical" evidence="1">
    <location>
        <begin position="291"/>
        <end position="313"/>
    </location>
</feature>
<proteinExistence type="predicted"/>
<name>A0A9W3A6C3_BIOGL</name>
<sequence length="377" mass="43073">MHVLRREFQLRKLLYSYKNERVFYCCQWRWPRLVFVAIRVFLGLYTIYGLIHMFVEHYIRDDTPRTGVDVTNTTDTLTQTSKKPIMVYFTVWSYILLTIHMVLAAILSIVYYKRAEADVTKFKLRPVSIIEKRPDGHTELSEAKINGAASTVTEIQAFTNGAPNSPTTEDKTYVPTVTIKQCSELTTSGGSEESGNKNGSARRLSSYESFRRYHTEHMSQSTPWYFKVSWCLSDIVSVTAPIVTIIFFTALYPSMKNKPAVGLNLQDVNVHTLNLVFVVVDHVVSPRPIRLLHFVAPLIYGAIYIVFSVIYWSTDHVNNVVYKNVLDWNYPGISSGVAIGLAVVAIPLLQLSFFALYQLKCVIYRQLYDCSFHGDLD</sequence>
<dbReference type="OMA" id="DIFMVAF"/>
<dbReference type="GO" id="GO:0016020">
    <property type="term" value="C:membrane"/>
    <property type="evidence" value="ECO:0007669"/>
    <property type="project" value="TreeGrafter"/>
</dbReference>
<feature type="transmembrane region" description="Helical" evidence="1">
    <location>
        <begin position="91"/>
        <end position="112"/>
    </location>
</feature>
<keyword evidence="1" id="KW-1133">Transmembrane helix</keyword>
<dbReference type="GeneID" id="106055996"/>
<dbReference type="PANTHER" id="PTHR12242:SF1">
    <property type="entry name" value="MYND-TYPE DOMAIN-CONTAINING PROTEIN"/>
    <property type="match status" value="1"/>
</dbReference>